<dbReference type="PANTHER" id="PTHR40788:SF1">
    <property type="entry name" value="IPA PROTEIN"/>
    <property type="match status" value="1"/>
</dbReference>
<organism evidence="2 3">
    <name type="scientific">Beauveria bassiana D1-5</name>
    <dbReference type="NCBI Taxonomy" id="1245745"/>
    <lineage>
        <taxon>Eukaryota</taxon>
        <taxon>Fungi</taxon>
        <taxon>Dikarya</taxon>
        <taxon>Ascomycota</taxon>
        <taxon>Pezizomycotina</taxon>
        <taxon>Sordariomycetes</taxon>
        <taxon>Hypocreomycetidae</taxon>
        <taxon>Hypocreales</taxon>
        <taxon>Cordycipitaceae</taxon>
        <taxon>Beauveria</taxon>
    </lineage>
</organism>
<proteinExistence type="predicted"/>
<evidence type="ECO:0000313" key="3">
    <source>
        <dbReference type="Proteomes" id="UP000030106"/>
    </source>
</evidence>
<dbReference type="Proteomes" id="UP000030106">
    <property type="component" value="Unassembled WGS sequence"/>
</dbReference>
<name>A0A0A2VQW2_BEABA</name>
<dbReference type="HOGENOM" id="CLU_380386_0_0_1"/>
<dbReference type="EMBL" id="ANFO01001278">
    <property type="protein sequence ID" value="KGQ03169.1"/>
    <property type="molecule type" value="Genomic_DNA"/>
</dbReference>
<protein>
    <submittedName>
        <fullName evidence="2">Uncharacterized protein</fullName>
    </submittedName>
</protein>
<evidence type="ECO:0000313" key="2">
    <source>
        <dbReference type="EMBL" id="KGQ03169.1"/>
    </source>
</evidence>
<feature type="compositionally biased region" description="Basic residues" evidence="1">
    <location>
        <begin position="626"/>
        <end position="635"/>
    </location>
</feature>
<reference evidence="2 3" key="1">
    <citation type="submission" date="2012-10" db="EMBL/GenBank/DDBJ databases">
        <title>Genome sequencing and analysis of entomopathogenic fungi Beauveria bassiana D1-5.</title>
        <authorList>
            <person name="Li Q."/>
            <person name="Wang L."/>
            <person name="Zhang Z."/>
            <person name="Wang Q."/>
            <person name="Ren J."/>
            <person name="Wang M."/>
            <person name="Xu W."/>
            <person name="Wang J."/>
            <person name="Lu Y."/>
            <person name="Du Q."/>
            <person name="Sun Z."/>
        </authorList>
    </citation>
    <scope>NUCLEOTIDE SEQUENCE [LARGE SCALE GENOMIC DNA]</scope>
    <source>
        <strain evidence="2 3">D1-5</strain>
    </source>
</reference>
<gene>
    <name evidence="2" type="ORF">BBAD15_g11605</name>
</gene>
<sequence length="768" mass="87196">MQPDDCMKHRSPTLKDKDICQRLLVSAKGLVQPGYDLSSLSKAEYPEKLLQLLTEASPTIDLAQLTLNVDLLRPPEGLRRLAGNSSKSLPQDREQFRTALVKRTDSILRSWHSLRRLKRKGVLNRFQVVWARMGMLERRSWLQRNFPDLPQNAQASIHAWLQSPTLESPPNSKLFFYRLLNTEILSRDNILAELLEFRATHHPAYLRDLDGRSIYLGVYCGSLVSMAVAGTISFPMQQSNDTYDFTWNEAEDLLPDLAQAEPPTVGLHKLGAQQKIYEWLVESVQLLPKAIVGYSNELCCDLANDLSVLTRSLLSDYHKPHDRVSITYLHSLLTAALDESLFDLAQVRKHPDIWQEWVQGTGWEHVCRTLFMRIDVFSTLVTHSTSLQQEEGYEITLKGNNTTFRALVAFCCLSNSLITDTVRQLPSHGRWSPSKIKNESMSKLLQLLQKCDPVVDFIPLLDVMMVIDDESKSCASAQRMPQQLTRVLHDLAVLAACERELETHCRFAEDIASYAKIVKEVTEEISATKRPWKMLIGATLNAIDAETAHKLTADVCNKTSDLAKRHQRFWMVFDKGLKSSADTTTQNILDEVLKIAPENSSVDDGQAFASLNSAKPPAEPTQTQLKRSKHHRGHNRRTEVSQTALGPSQAPEMSRRLTITLSTQLQFWNSILAKSSEGRSHLKWTDFCAALAGIGFKIRPTIGAAYQFYAECHQRTIIFHKPHPKASLPHTKARREWLDRLTRRFILQMPQDLGVRTNDDLMKSVENF</sequence>
<comment type="caution">
    <text evidence="2">The sequence shown here is derived from an EMBL/GenBank/DDBJ whole genome shotgun (WGS) entry which is preliminary data.</text>
</comment>
<accession>A0A0A2VQW2</accession>
<dbReference type="eggNOG" id="ENOG502RPEH">
    <property type="taxonomic scope" value="Eukaryota"/>
</dbReference>
<dbReference type="PANTHER" id="PTHR40788">
    <property type="entry name" value="CLR5 DOMAIN-CONTAINING PROTEIN-RELATED"/>
    <property type="match status" value="1"/>
</dbReference>
<evidence type="ECO:0000256" key="1">
    <source>
        <dbReference type="SAM" id="MobiDB-lite"/>
    </source>
</evidence>
<feature type="region of interest" description="Disordered" evidence="1">
    <location>
        <begin position="608"/>
        <end position="651"/>
    </location>
</feature>
<dbReference type="AlphaFoldDB" id="A0A0A2VQW2"/>